<evidence type="ECO:0000259" key="1">
    <source>
        <dbReference type="Pfam" id="PF03358"/>
    </source>
</evidence>
<sequence length="202" mass="22096">MKIGIVVGSHRRDSQSRKVALYLQQQLQSLNAETWLHDLAHDPLPMWDENLGSGEGQWAFLPGLVEQLQSSDGFVMVCPEWHGMATSALKNFFLLCNVQSGLAHKPALIAAVSGGDGGAYVVSELRTSSYKNNRLCYIPEQLVVRNVGKIFNADPAENDLEAHSYFVDRADYSLKLLLAYGEALGTVRLGGAVDLDGYPNGM</sequence>
<dbReference type="GO" id="GO:0016491">
    <property type="term" value="F:oxidoreductase activity"/>
    <property type="evidence" value="ECO:0007669"/>
    <property type="project" value="InterPro"/>
</dbReference>
<dbReference type="PANTHER" id="PTHR30543:SF31">
    <property type="entry name" value="NADPH-DEPENDENT AZOREDUCTASE AZR"/>
    <property type="match status" value="1"/>
</dbReference>
<evidence type="ECO:0000313" key="2">
    <source>
        <dbReference type="EMBL" id="AAR37965.1"/>
    </source>
</evidence>
<accession>Q6SG97</accession>
<reference evidence="2" key="2">
    <citation type="submission" date="2003-12" db="EMBL/GenBank/DDBJ databases">
        <title>Monterey Bay Coastal Ocean Microbial Observatory environmental clone sequencing.</title>
        <authorList>
            <person name="DeLong E.F."/>
        </authorList>
    </citation>
    <scope>NUCLEOTIDE SEQUENCE</scope>
</reference>
<dbReference type="PANTHER" id="PTHR30543">
    <property type="entry name" value="CHROMATE REDUCTASE"/>
    <property type="match status" value="1"/>
</dbReference>
<dbReference type="AlphaFoldDB" id="Q6SG97"/>
<dbReference type="GO" id="GO:0005829">
    <property type="term" value="C:cytosol"/>
    <property type="evidence" value="ECO:0007669"/>
    <property type="project" value="TreeGrafter"/>
</dbReference>
<dbReference type="InterPro" id="IPR050712">
    <property type="entry name" value="NAD(P)H-dep_reductase"/>
</dbReference>
<dbReference type="GO" id="GO:0010181">
    <property type="term" value="F:FMN binding"/>
    <property type="evidence" value="ECO:0007669"/>
    <property type="project" value="TreeGrafter"/>
</dbReference>
<name>Q6SG97_9BACT</name>
<gene>
    <name evidence="2" type="ORF">MBMO_EBAC000-47H08.44</name>
</gene>
<reference evidence="2" key="1">
    <citation type="submission" date="2003-11" db="EMBL/GenBank/DDBJ databases">
        <authorList>
            <person name="Heidelberg J.F."/>
            <person name="Eisen J.A."/>
            <person name="Nelson W.C."/>
            <person name="DeLong E.F."/>
        </authorList>
    </citation>
    <scope>NUCLEOTIDE SEQUENCE</scope>
</reference>
<feature type="domain" description="NADPH-dependent FMN reductase-like" evidence="1">
    <location>
        <begin position="1"/>
        <end position="146"/>
    </location>
</feature>
<dbReference type="InterPro" id="IPR005025">
    <property type="entry name" value="FMN_Rdtase-like_dom"/>
</dbReference>
<dbReference type="Gene3D" id="3.40.50.360">
    <property type="match status" value="1"/>
</dbReference>
<dbReference type="Pfam" id="PF03358">
    <property type="entry name" value="FMN_red"/>
    <property type="match status" value="1"/>
</dbReference>
<dbReference type="SUPFAM" id="SSF52218">
    <property type="entry name" value="Flavoproteins"/>
    <property type="match status" value="1"/>
</dbReference>
<protein>
    <submittedName>
        <fullName evidence="2">Azoreductase domain protein</fullName>
    </submittedName>
</protein>
<dbReference type="InterPro" id="IPR029039">
    <property type="entry name" value="Flavoprotein-like_sf"/>
</dbReference>
<proteinExistence type="predicted"/>
<dbReference type="EMBL" id="AY458643">
    <property type="protein sequence ID" value="AAR37965.1"/>
    <property type="molecule type" value="Genomic_DNA"/>
</dbReference>
<organism evidence="2">
    <name type="scientific">uncultured marine bacterium 561</name>
    <dbReference type="NCBI Taxonomy" id="257396"/>
    <lineage>
        <taxon>Bacteria</taxon>
        <taxon>environmental samples</taxon>
    </lineage>
</organism>